<evidence type="ECO:0000313" key="3">
    <source>
        <dbReference type="Proteomes" id="UP000451233"/>
    </source>
</evidence>
<evidence type="ECO:0000256" key="1">
    <source>
        <dbReference type="SAM" id="Coils"/>
    </source>
</evidence>
<sequence>MKTTYFKHRRRFDFKPHDFEVGNLLGVQPGYEDNHFLLKILKLPEDQLSQFYNYHLEHFLQQNPGMEREFFAHVWRIVKKRIEHFESKDPFSSSHSDYVKHIEKLSAFSNHLATLDQWKVHFPIESIVKEKNQEIDRLTEKIAGLEKKLEKLQLFDTIEKITIPDGSLPTAIDIFRQLQETTVTGSKKLFSSQTQSPWYKLLAKYFNHGEKEIPIDTARNYFPAQKKTKLIKGSDVQEADKLFLVVRKNT</sequence>
<feature type="coiled-coil region" evidence="1">
    <location>
        <begin position="128"/>
        <end position="155"/>
    </location>
</feature>
<organism evidence="2 3">
    <name type="scientific">Hufsiella ginkgonis</name>
    <dbReference type="NCBI Taxonomy" id="2695274"/>
    <lineage>
        <taxon>Bacteria</taxon>
        <taxon>Pseudomonadati</taxon>
        <taxon>Bacteroidota</taxon>
        <taxon>Sphingobacteriia</taxon>
        <taxon>Sphingobacteriales</taxon>
        <taxon>Sphingobacteriaceae</taxon>
        <taxon>Hufsiella</taxon>
    </lineage>
</organism>
<dbReference type="Proteomes" id="UP000451233">
    <property type="component" value="Unassembled WGS sequence"/>
</dbReference>
<evidence type="ECO:0000313" key="2">
    <source>
        <dbReference type="EMBL" id="MXV14010.1"/>
    </source>
</evidence>
<keyword evidence="1" id="KW-0175">Coiled coil</keyword>
<proteinExistence type="predicted"/>
<dbReference type="AlphaFoldDB" id="A0A7K1XSW7"/>
<dbReference type="EMBL" id="WVHS01000001">
    <property type="protein sequence ID" value="MXV14010.1"/>
    <property type="molecule type" value="Genomic_DNA"/>
</dbReference>
<comment type="caution">
    <text evidence="2">The sequence shown here is derived from an EMBL/GenBank/DDBJ whole genome shotgun (WGS) entry which is preliminary data.</text>
</comment>
<gene>
    <name evidence="2" type="ORF">GS398_01765</name>
</gene>
<reference evidence="2 3" key="1">
    <citation type="submission" date="2019-11" db="EMBL/GenBank/DDBJ databases">
        <title>Pedobacter sp. HMF7056 Genome sequencing and assembly.</title>
        <authorList>
            <person name="Kang H."/>
            <person name="Kim H."/>
            <person name="Joh K."/>
        </authorList>
    </citation>
    <scope>NUCLEOTIDE SEQUENCE [LARGE SCALE GENOMIC DNA]</scope>
    <source>
        <strain evidence="2 3">HMF7056</strain>
    </source>
</reference>
<protein>
    <submittedName>
        <fullName evidence="2">Uncharacterized protein</fullName>
    </submittedName>
</protein>
<accession>A0A7K1XSW7</accession>
<keyword evidence="3" id="KW-1185">Reference proteome</keyword>
<name>A0A7K1XSW7_9SPHI</name>
<dbReference type="RefSeq" id="WP_160905022.1">
    <property type="nucleotide sequence ID" value="NZ_WVHS01000001.1"/>
</dbReference>